<evidence type="ECO:0000313" key="4">
    <source>
        <dbReference type="Proteomes" id="UP000050975"/>
    </source>
</evidence>
<proteinExistence type="predicted"/>
<feature type="transmembrane region" description="Helical" evidence="2">
    <location>
        <begin position="212"/>
        <end position="233"/>
    </location>
</feature>
<accession>A0A0S8K1Y5</accession>
<keyword evidence="2" id="KW-1133">Transmembrane helix</keyword>
<feature type="transmembrane region" description="Helical" evidence="2">
    <location>
        <begin position="147"/>
        <end position="167"/>
    </location>
</feature>
<protein>
    <submittedName>
        <fullName evidence="3">Uncharacterized protein</fullName>
    </submittedName>
</protein>
<feature type="transmembrane region" description="Helical" evidence="2">
    <location>
        <begin position="173"/>
        <end position="192"/>
    </location>
</feature>
<feature type="transmembrane region" description="Helical" evidence="2">
    <location>
        <begin position="43"/>
        <end position="61"/>
    </location>
</feature>
<comment type="caution">
    <text evidence="3">The sequence shown here is derived from an EMBL/GenBank/DDBJ whole genome shotgun (WGS) entry which is preliminary data.</text>
</comment>
<evidence type="ECO:0000256" key="2">
    <source>
        <dbReference type="SAM" id="Phobius"/>
    </source>
</evidence>
<evidence type="ECO:0000313" key="3">
    <source>
        <dbReference type="EMBL" id="KPL15896.1"/>
    </source>
</evidence>
<gene>
    <name evidence="3" type="ORF">AMJ74_00450</name>
</gene>
<feature type="transmembrane region" description="Helical" evidence="2">
    <location>
        <begin position="101"/>
        <end position="126"/>
    </location>
</feature>
<keyword evidence="2" id="KW-0472">Membrane</keyword>
<feature type="region of interest" description="Disordered" evidence="1">
    <location>
        <begin position="1"/>
        <end position="37"/>
    </location>
</feature>
<name>A0A0S8K1Y5_UNCW3</name>
<reference evidence="3 4" key="1">
    <citation type="journal article" date="2015" name="Microbiome">
        <title>Genomic resolution of linkages in carbon, nitrogen, and sulfur cycling among widespread estuary sediment bacteria.</title>
        <authorList>
            <person name="Baker B.J."/>
            <person name="Lazar C.S."/>
            <person name="Teske A.P."/>
            <person name="Dick G.J."/>
        </authorList>
    </citation>
    <scope>NUCLEOTIDE SEQUENCE [LARGE SCALE GENOMIC DNA]</scope>
    <source>
        <strain evidence="3">SM1_77</strain>
    </source>
</reference>
<dbReference type="EMBL" id="LJVE01000003">
    <property type="protein sequence ID" value="KPL15896.1"/>
    <property type="molecule type" value="Genomic_DNA"/>
</dbReference>
<feature type="transmembrane region" description="Helical" evidence="2">
    <location>
        <begin position="70"/>
        <end position="89"/>
    </location>
</feature>
<dbReference type="Proteomes" id="UP000050975">
    <property type="component" value="Unassembled WGS sequence"/>
</dbReference>
<evidence type="ECO:0000256" key="1">
    <source>
        <dbReference type="SAM" id="MobiDB-lite"/>
    </source>
</evidence>
<sequence>MGSTSKVWVIDPNIKRSRRSQAPTPSDSEPESRGDTERNYQNGSALFILLAYILGPFAILVTRQGRQSKFWVSVAVGSVILSTIILWQWKAILSRFEDGGSAIFIWILVMCLATLAGFTTWARAIILLGRLKVTLLLRLPMWIRRPWINGLLGLIVPGLGLLIAGRPKRSACALWMVGTLLPSTFILSKSAWLWKWNQGSGFEAIQSDTLELIFLAIGVIAFLGALTWIIQALDGVRLARSRSTKQGHSRGDWSAIALLIAIVVFSVMFKPLFVAKALDRVAVARHQDGFQIIPLYMARAAMHLDPSQPEYMMHVAEFYDDLGRHHTARIMREDLYKRWRPCVDMLQQQGLLSKDDVLTVPKEYEHMPNSVTEVSGEEQVGTRARLETLYGPF</sequence>
<organism evidence="3 4">
    <name type="scientific">candidate division WOR_3 bacterium SM1_77</name>
    <dbReference type="NCBI Taxonomy" id="1703778"/>
    <lineage>
        <taxon>Bacteria</taxon>
        <taxon>Bacteria division WOR-3</taxon>
    </lineage>
</organism>
<feature type="transmembrane region" description="Helical" evidence="2">
    <location>
        <begin position="253"/>
        <end position="275"/>
    </location>
</feature>
<keyword evidence="2" id="KW-0812">Transmembrane</keyword>
<dbReference type="AlphaFoldDB" id="A0A0S8K1Y5"/>